<dbReference type="RefSeq" id="WP_245304954.1">
    <property type="nucleotide sequence ID" value="NZ_FMAG01000015.1"/>
</dbReference>
<dbReference type="EMBL" id="FMAG01000015">
    <property type="protein sequence ID" value="SCB50170.1"/>
    <property type="molecule type" value="Genomic_DNA"/>
</dbReference>
<gene>
    <name evidence="3" type="ORF">GA0061103_0770</name>
</gene>
<dbReference type="InterPro" id="IPR016071">
    <property type="entry name" value="Staphylococal_nuclease_OB-fold"/>
</dbReference>
<evidence type="ECO:0000313" key="4">
    <source>
        <dbReference type="Proteomes" id="UP000199101"/>
    </source>
</evidence>
<dbReference type="SMART" id="SM00318">
    <property type="entry name" value="SNc"/>
    <property type="match status" value="1"/>
</dbReference>
<keyword evidence="3" id="KW-0255">Endonuclease</keyword>
<reference evidence="4" key="1">
    <citation type="submission" date="2016-08" db="EMBL/GenBank/DDBJ databases">
        <authorList>
            <person name="Varghese N."/>
            <person name="Submissions Spin"/>
        </authorList>
    </citation>
    <scope>NUCLEOTIDE SEQUENCE [LARGE SCALE GENOMIC DNA]</scope>
    <source>
        <strain evidence="4">HAMBI 2975</strain>
    </source>
</reference>
<evidence type="ECO:0000259" key="2">
    <source>
        <dbReference type="SMART" id="SM00318"/>
    </source>
</evidence>
<sequence length="197" mass="21097">MMRPREVGSLAVIGVVACAAVPCLAQSGADPASLYQPRVAAQLPPLRVEVIDGVRFRDIETKTVFRLYGIDACAPEQTANLGRQPWPCGTMVQAWLVTATLNTWVACTVISDQPGEHLARCATAGHRDLAADMLREGVAVLAPVAEGGPVIREYAAAEEAARKAYRGLWSSTFQMPWEWRTAHEATASTVARAGATP</sequence>
<feature type="domain" description="TNase-like" evidence="2">
    <location>
        <begin position="41"/>
        <end position="171"/>
    </location>
</feature>
<dbReference type="GO" id="GO:0004519">
    <property type="term" value="F:endonuclease activity"/>
    <property type="evidence" value="ECO:0007669"/>
    <property type="project" value="UniProtKB-KW"/>
</dbReference>
<evidence type="ECO:0000256" key="1">
    <source>
        <dbReference type="SAM" id="SignalP"/>
    </source>
</evidence>
<feature type="chain" id="PRO_5008686446" evidence="1">
    <location>
        <begin position="26"/>
        <end position="197"/>
    </location>
</feature>
<keyword evidence="3" id="KW-0540">Nuclease</keyword>
<name>A0A1C3XD03_9HYPH</name>
<dbReference type="Pfam" id="PF00565">
    <property type="entry name" value="SNase"/>
    <property type="match status" value="1"/>
</dbReference>
<dbReference type="InterPro" id="IPR035437">
    <property type="entry name" value="SNase_OB-fold_sf"/>
</dbReference>
<dbReference type="Proteomes" id="UP000199101">
    <property type="component" value="Unassembled WGS sequence"/>
</dbReference>
<keyword evidence="3" id="KW-0378">Hydrolase</keyword>
<accession>A0A1C3XD03</accession>
<dbReference type="PROSITE" id="PS51257">
    <property type="entry name" value="PROKAR_LIPOPROTEIN"/>
    <property type="match status" value="1"/>
</dbReference>
<organism evidence="3 4">
    <name type="scientific">Rhizobium multihospitium</name>
    <dbReference type="NCBI Taxonomy" id="410764"/>
    <lineage>
        <taxon>Bacteria</taxon>
        <taxon>Pseudomonadati</taxon>
        <taxon>Pseudomonadota</taxon>
        <taxon>Alphaproteobacteria</taxon>
        <taxon>Hyphomicrobiales</taxon>
        <taxon>Rhizobiaceae</taxon>
        <taxon>Rhizobium/Agrobacterium group</taxon>
        <taxon>Rhizobium</taxon>
    </lineage>
</organism>
<feature type="signal peptide" evidence="1">
    <location>
        <begin position="1"/>
        <end position="25"/>
    </location>
</feature>
<keyword evidence="4" id="KW-1185">Reference proteome</keyword>
<dbReference type="SUPFAM" id="SSF50199">
    <property type="entry name" value="Staphylococcal nuclease"/>
    <property type="match status" value="1"/>
</dbReference>
<proteinExistence type="predicted"/>
<protein>
    <submittedName>
        <fullName evidence="3">Endonuclease YncB, thermonuclease family</fullName>
    </submittedName>
</protein>
<dbReference type="Gene3D" id="2.40.50.90">
    <property type="match status" value="1"/>
</dbReference>
<evidence type="ECO:0000313" key="3">
    <source>
        <dbReference type="EMBL" id="SCB50170.1"/>
    </source>
</evidence>
<dbReference type="AlphaFoldDB" id="A0A1C3XD03"/>
<dbReference type="STRING" id="410764.GA0061103_0770"/>
<keyword evidence="1" id="KW-0732">Signal</keyword>